<dbReference type="AlphaFoldDB" id="A0A318TSA6"/>
<proteinExistence type="predicted"/>
<accession>A0A318TSA6</accession>
<comment type="caution">
    <text evidence="1">The sequence shown here is derived from an EMBL/GenBank/DDBJ whole genome shotgun (WGS) entry which is preliminary data.</text>
</comment>
<organism evidence="1 2">
    <name type="scientific">Ureibacillus chungkukjangi</name>
    <dbReference type="NCBI Taxonomy" id="1202712"/>
    <lineage>
        <taxon>Bacteria</taxon>
        <taxon>Bacillati</taxon>
        <taxon>Bacillota</taxon>
        <taxon>Bacilli</taxon>
        <taxon>Bacillales</taxon>
        <taxon>Caryophanaceae</taxon>
        <taxon>Ureibacillus</taxon>
    </lineage>
</organism>
<keyword evidence="2" id="KW-1185">Reference proteome</keyword>
<dbReference type="Proteomes" id="UP000247416">
    <property type="component" value="Unassembled WGS sequence"/>
</dbReference>
<reference evidence="1 2" key="1">
    <citation type="submission" date="2018-06" db="EMBL/GenBank/DDBJ databases">
        <title>Genomic Encyclopedia of Archaeal and Bacterial Type Strains, Phase II (KMG-II): from individual species to whole genera.</title>
        <authorList>
            <person name="Goeker M."/>
        </authorList>
    </citation>
    <scope>NUCLEOTIDE SEQUENCE [LARGE SCALE GENOMIC DNA]</scope>
    <source>
        <strain evidence="1 2">KACC 16626</strain>
    </source>
</reference>
<protein>
    <submittedName>
        <fullName evidence="1">Uncharacterized protein</fullName>
    </submittedName>
</protein>
<evidence type="ECO:0000313" key="1">
    <source>
        <dbReference type="EMBL" id="PYF06817.1"/>
    </source>
</evidence>
<dbReference type="RefSeq" id="WP_181417987.1">
    <property type="nucleotide sequence ID" value="NZ_CP085009.1"/>
</dbReference>
<gene>
    <name evidence="1" type="ORF">BJ095_10751</name>
</gene>
<dbReference type="EMBL" id="QJTJ01000007">
    <property type="protein sequence ID" value="PYF06817.1"/>
    <property type="molecule type" value="Genomic_DNA"/>
</dbReference>
<evidence type="ECO:0000313" key="2">
    <source>
        <dbReference type="Proteomes" id="UP000247416"/>
    </source>
</evidence>
<sequence length="51" mass="5684">MLNNIVNEVNLVRAELSDIELLTDIQKRAFDDHAKKWGGWTSDSLSNGPGD</sequence>
<name>A0A318TSA6_9BACL</name>